<dbReference type="InterPro" id="IPR023209">
    <property type="entry name" value="DAO"/>
</dbReference>
<gene>
    <name evidence="7" type="ORF">AAF712_005189</name>
</gene>
<dbReference type="PANTHER" id="PTHR11530">
    <property type="entry name" value="D-AMINO ACID OXIDASE"/>
    <property type="match status" value="1"/>
</dbReference>
<evidence type="ECO:0000313" key="8">
    <source>
        <dbReference type="Proteomes" id="UP001437256"/>
    </source>
</evidence>
<evidence type="ECO:0000313" key="7">
    <source>
        <dbReference type="EMBL" id="KAL0067749.1"/>
    </source>
</evidence>
<comment type="similarity">
    <text evidence="2">Belongs to the DAMOX/DASOX family.</text>
</comment>
<reference evidence="7 8" key="1">
    <citation type="submission" date="2024-05" db="EMBL/GenBank/DDBJ databases">
        <title>A draft genome resource for the thread blight pathogen Marasmius tenuissimus strain MS-2.</title>
        <authorList>
            <person name="Yulfo-Soto G.E."/>
            <person name="Baruah I.K."/>
            <person name="Amoako-Attah I."/>
            <person name="Bukari Y."/>
            <person name="Meinhardt L.W."/>
            <person name="Bailey B.A."/>
            <person name="Cohen S.P."/>
        </authorList>
    </citation>
    <scope>NUCLEOTIDE SEQUENCE [LARGE SCALE GENOMIC DNA]</scope>
    <source>
        <strain evidence="7 8">MS-2</strain>
    </source>
</reference>
<dbReference type="PANTHER" id="PTHR11530:SF11">
    <property type="entry name" value="D-ASPARTATE OXIDASE"/>
    <property type="match status" value="1"/>
</dbReference>
<dbReference type="SUPFAM" id="SSF51971">
    <property type="entry name" value="Nucleotide-binding domain"/>
    <property type="match status" value="1"/>
</dbReference>
<evidence type="ECO:0000256" key="4">
    <source>
        <dbReference type="ARBA" id="ARBA00022827"/>
    </source>
</evidence>
<evidence type="ECO:0000256" key="2">
    <source>
        <dbReference type="ARBA" id="ARBA00006730"/>
    </source>
</evidence>
<evidence type="ECO:0000256" key="3">
    <source>
        <dbReference type="ARBA" id="ARBA00022630"/>
    </source>
</evidence>
<dbReference type="InterPro" id="IPR006076">
    <property type="entry name" value="FAD-dep_OxRdtase"/>
</dbReference>
<keyword evidence="5" id="KW-0560">Oxidoreductase</keyword>
<dbReference type="PIRSF" id="PIRSF000189">
    <property type="entry name" value="D-aa_oxidase"/>
    <property type="match status" value="1"/>
</dbReference>
<keyword evidence="4" id="KW-0274">FAD</keyword>
<organism evidence="7 8">
    <name type="scientific">Marasmius tenuissimus</name>
    <dbReference type="NCBI Taxonomy" id="585030"/>
    <lineage>
        <taxon>Eukaryota</taxon>
        <taxon>Fungi</taxon>
        <taxon>Dikarya</taxon>
        <taxon>Basidiomycota</taxon>
        <taxon>Agaricomycotina</taxon>
        <taxon>Agaricomycetes</taxon>
        <taxon>Agaricomycetidae</taxon>
        <taxon>Agaricales</taxon>
        <taxon>Marasmiineae</taxon>
        <taxon>Marasmiaceae</taxon>
        <taxon>Marasmius</taxon>
    </lineage>
</organism>
<dbReference type="SUPFAM" id="SSF54373">
    <property type="entry name" value="FAD-linked reductases, C-terminal domain"/>
    <property type="match status" value="1"/>
</dbReference>
<dbReference type="Pfam" id="PF01266">
    <property type="entry name" value="DAO"/>
    <property type="match status" value="1"/>
</dbReference>
<comment type="cofactor">
    <cofactor evidence="1">
        <name>FAD</name>
        <dbReference type="ChEBI" id="CHEBI:57692"/>
    </cofactor>
</comment>
<dbReference type="Gene3D" id="3.40.50.720">
    <property type="entry name" value="NAD(P)-binding Rossmann-like Domain"/>
    <property type="match status" value="1"/>
</dbReference>
<evidence type="ECO:0000256" key="5">
    <source>
        <dbReference type="ARBA" id="ARBA00023002"/>
    </source>
</evidence>
<dbReference type="Gene3D" id="3.30.9.10">
    <property type="entry name" value="D-Amino Acid Oxidase, subunit A, domain 2"/>
    <property type="match status" value="1"/>
</dbReference>
<feature type="domain" description="FAD dependent oxidoreductase" evidence="6">
    <location>
        <begin position="9"/>
        <end position="362"/>
    </location>
</feature>
<dbReference type="Proteomes" id="UP001437256">
    <property type="component" value="Unassembled WGS sequence"/>
</dbReference>
<name>A0ABR3A431_9AGAR</name>
<accession>A0ABR3A431</accession>
<evidence type="ECO:0000259" key="6">
    <source>
        <dbReference type="Pfam" id="PF01266"/>
    </source>
</evidence>
<proteinExistence type="inferred from homology"/>
<evidence type="ECO:0000256" key="1">
    <source>
        <dbReference type="ARBA" id="ARBA00001974"/>
    </source>
</evidence>
<dbReference type="EMBL" id="JBBXMP010000023">
    <property type="protein sequence ID" value="KAL0067749.1"/>
    <property type="molecule type" value="Genomic_DNA"/>
</dbReference>
<keyword evidence="8" id="KW-1185">Reference proteome</keyword>
<sequence length="370" mass="40186">MSTDQIKQIVVLGAGVIGLTTAVSIQERGGFTVTVIADVLPTDPKSIRYTSHWAGAQHVTHTIFPDSERQKIERDTFQEFWKLSEQGGAAEACLMRIAQTEYFREKPEDIPMSWYPDFREIPKQDLVEGAAQGVEFTTVTIDSPRYVAYLLSRLLAAGGSITRGNVQHINEIVEGGAGVFAANKQPSPVDAVVVCTGLGTRNLGGIEDKEMYPIRGQTVLVKAPWIKFGRTFSGPAGPSHHDSYVIPRRSGDVVVGGTFGNDDWYPTARSETTEAILRRGLSLCPELAPPEIRAQRTPTVDDVRPLIVESGCGLRPARKGGIRLETLFFHLEGKEKKIPVVTNYGHAGAGFQSSWGSAKAAVGLLVEALS</sequence>
<keyword evidence="3" id="KW-0285">Flavoprotein</keyword>
<protein>
    <recommendedName>
        <fullName evidence="6">FAD dependent oxidoreductase domain-containing protein</fullName>
    </recommendedName>
</protein>
<comment type="caution">
    <text evidence="7">The sequence shown here is derived from an EMBL/GenBank/DDBJ whole genome shotgun (WGS) entry which is preliminary data.</text>
</comment>